<evidence type="ECO:0000256" key="4">
    <source>
        <dbReference type="ARBA" id="ARBA00022692"/>
    </source>
</evidence>
<feature type="region of interest" description="Disordered" evidence="12">
    <location>
        <begin position="173"/>
        <end position="217"/>
    </location>
</feature>
<keyword evidence="2 9" id="KW-1003">Cell membrane</keyword>
<gene>
    <name evidence="9 13" type="primary">lspA</name>
    <name evidence="13" type="ORF">ABCQ75_15325</name>
</gene>
<dbReference type="InterPro" id="IPR001872">
    <property type="entry name" value="Peptidase_A8"/>
</dbReference>
<evidence type="ECO:0000256" key="1">
    <source>
        <dbReference type="ARBA" id="ARBA00006139"/>
    </source>
</evidence>
<comment type="similarity">
    <text evidence="1 9 11">Belongs to the peptidase A8 family.</text>
</comment>
<comment type="caution">
    <text evidence="13">The sequence shown here is derived from an EMBL/GenBank/DDBJ whole genome shotgun (WGS) entry which is preliminary data.</text>
</comment>
<reference evidence="13 14" key="1">
    <citation type="submission" date="2024-05" db="EMBL/GenBank/DDBJ databases">
        <title>Sinomonas sp. nov., isolated from a waste landfill.</title>
        <authorList>
            <person name="Zhao Y."/>
        </authorList>
    </citation>
    <scope>NUCLEOTIDE SEQUENCE [LARGE SCALE GENOMIC DNA]</scope>
    <source>
        <strain evidence="13 14">CCTCC AB2014300</strain>
    </source>
</reference>
<keyword evidence="7 9" id="KW-1133">Transmembrane helix</keyword>
<proteinExistence type="inferred from homology"/>
<keyword evidence="8 9" id="KW-0472">Membrane</keyword>
<name>A0ABU9X359_9MICC</name>
<feature type="active site" evidence="9">
    <location>
        <position position="150"/>
    </location>
</feature>
<keyword evidence="6 9" id="KW-0378">Hydrolase</keyword>
<evidence type="ECO:0000256" key="9">
    <source>
        <dbReference type="HAMAP-Rule" id="MF_00161"/>
    </source>
</evidence>
<dbReference type="EC" id="3.4.23.36" evidence="9"/>
<dbReference type="Pfam" id="PF01252">
    <property type="entry name" value="Peptidase_A8"/>
    <property type="match status" value="1"/>
</dbReference>
<feature type="compositionally biased region" description="Gly residues" evidence="12">
    <location>
        <begin position="174"/>
        <end position="185"/>
    </location>
</feature>
<keyword evidence="4 9" id="KW-0812">Transmembrane</keyword>
<comment type="pathway">
    <text evidence="9">Protein modification; lipoprotein biosynthesis (signal peptide cleavage).</text>
</comment>
<sequence>MDTTPDEAAQTASRTSTRRPAALLAVLAVLAYAADQLTKAWVTSTMVEGERIPVLPPLLHWHYIRNSGAAFSIGEDVTWVFTIVMSVVAVGIVVFARRVHSPAWAAGLGLVLGGALGNLTDRLFREPSFGMGHVVDFIALPNFAIFNVADSAVVSGVALVCLLTLRGINPDGTRAGGKDGTGSAGGRHVAGSGGAGDGNAPEGGTDDAGASRDGAGG</sequence>
<dbReference type="EMBL" id="JBDFRB010000020">
    <property type="protein sequence ID" value="MEN2745899.1"/>
    <property type="molecule type" value="Genomic_DNA"/>
</dbReference>
<dbReference type="NCBIfam" id="TIGR00077">
    <property type="entry name" value="lspA"/>
    <property type="match status" value="1"/>
</dbReference>
<keyword evidence="14" id="KW-1185">Reference proteome</keyword>
<dbReference type="GO" id="GO:0004190">
    <property type="term" value="F:aspartic-type endopeptidase activity"/>
    <property type="evidence" value="ECO:0007669"/>
    <property type="project" value="UniProtKB-EC"/>
</dbReference>
<evidence type="ECO:0000256" key="5">
    <source>
        <dbReference type="ARBA" id="ARBA00022750"/>
    </source>
</evidence>
<feature type="transmembrane region" description="Helical" evidence="9">
    <location>
        <begin position="77"/>
        <end position="96"/>
    </location>
</feature>
<dbReference type="RefSeq" id="WP_345886504.1">
    <property type="nucleotide sequence ID" value="NZ_JBDFRB010000020.1"/>
</dbReference>
<evidence type="ECO:0000256" key="2">
    <source>
        <dbReference type="ARBA" id="ARBA00022475"/>
    </source>
</evidence>
<evidence type="ECO:0000256" key="12">
    <source>
        <dbReference type="SAM" id="MobiDB-lite"/>
    </source>
</evidence>
<dbReference type="HAMAP" id="MF_00161">
    <property type="entry name" value="LspA"/>
    <property type="match status" value="1"/>
</dbReference>
<evidence type="ECO:0000313" key="13">
    <source>
        <dbReference type="EMBL" id="MEN2745899.1"/>
    </source>
</evidence>
<accession>A0ABU9X359</accession>
<feature type="compositionally biased region" description="Low complexity" evidence="12">
    <location>
        <begin position="198"/>
        <end position="217"/>
    </location>
</feature>
<feature type="active site" evidence="9">
    <location>
        <position position="136"/>
    </location>
</feature>
<organism evidence="13 14">
    <name type="scientific">Sinomonas halotolerans</name>
    <dbReference type="NCBI Taxonomy" id="1644133"/>
    <lineage>
        <taxon>Bacteria</taxon>
        <taxon>Bacillati</taxon>
        <taxon>Actinomycetota</taxon>
        <taxon>Actinomycetes</taxon>
        <taxon>Micrococcales</taxon>
        <taxon>Micrococcaceae</taxon>
        <taxon>Sinomonas</taxon>
    </lineage>
</organism>
<evidence type="ECO:0000256" key="7">
    <source>
        <dbReference type="ARBA" id="ARBA00022989"/>
    </source>
</evidence>
<keyword evidence="5 9" id="KW-0064">Aspartyl protease</keyword>
<dbReference type="PROSITE" id="PS00855">
    <property type="entry name" value="SPASE_II"/>
    <property type="match status" value="1"/>
</dbReference>
<evidence type="ECO:0000256" key="3">
    <source>
        <dbReference type="ARBA" id="ARBA00022670"/>
    </source>
</evidence>
<keyword evidence="3 9" id="KW-0645">Protease</keyword>
<evidence type="ECO:0000256" key="10">
    <source>
        <dbReference type="RuleBase" id="RU000594"/>
    </source>
</evidence>
<feature type="transmembrane region" description="Helical" evidence="9">
    <location>
        <begin position="103"/>
        <end position="124"/>
    </location>
</feature>
<comment type="catalytic activity">
    <reaction evidence="9 10">
        <text>Release of signal peptides from bacterial membrane prolipoproteins. Hydrolyzes -Xaa-Yaa-Zaa-|-(S,diacylglyceryl)Cys-, in which Xaa is hydrophobic (preferably Leu), and Yaa (Ala or Ser) and Zaa (Gly or Ala) have small, neutral side chains.</text>
        <dbReference type="EC" id="3.4.23.36"/>
    </reaction>
</comment>
<evidence type="ECO:0000313" key="14">
    <source>
        <dbReference type="Proteomes" id="UP001422074"/>
    </source>
</evidence>
<comment type="function">
    <text evidence="9 10">This protein specifically catalyzes the removal of signal peptides from prolipoproteins.</text>
</comment>
<evidence type="ECO:0000256" key="8">
    <source>
        <dbReference type="ARBA" id="ARBA00023136"/>
    </source>
</evidence>
<dbReference type="PANTHER" id="PTHR33695">
    <property type="entry name" value="LIPOPROTEIN SIGNAL PEPTIDASE"/>
    <property type="match status" value="1"/>
</dbReference>
<evidence type="ECO:0000256" key="11">
    <source>
        <dbReference type="RuleBase" id="RU004181"/>
    </source>
</evidence>
<comment type="caution">
    <text evidence="9">Lacks conserved residue(s) required for the propagation of feature annotation.</text>
</comment>
<comment type="subcellular location">
    <subcellularLocation>
        <location evidence="9">Cell membrane</location>
        <topology evidence="9">Multi-pass membrane protein</topology>
    </subcellularLocation>
</comment>
<feature type="transmembrane region" description="Helical" evidence="9">
    <location>
        <begin position="144"/>
        <end position="165"/>
    </location>
</feature>
<dbReference type="PRINTS" id="PR00781">
    <property type="entry name" value="LIPOSIGPTASE"/>
</dbReference>
<dbReference type="Proteomes" id="UP001422074">
    <property type="component" value="Unassembled WGS sequence"/>
</dbReference>
<protein>
    <recommendedName>
        <fullName evidence="9">Lipoprotein signal peptidase</fullName>
        <ecNumber evidence="9">3.4.23.36</ecNumber>
    </recommendedName>
    <alternativeName>
        <fullName evidence="9">Prolipoprotein signal peptidase</fullName>
    </alternativeName>
    <alternativeName>
        <fullName evidence="9">Signal peptidase II</fullName>
        <shortName evidence="9">SPase II</shortName>
    </alternativeName>
</protein>
<evidence type="ECO:0000256" key="6">
    <source>
        <dbReference type="ARBA" id="ARBA00022801"/>
    </source>
</evidence>
<dbReference type="PANTHER" id="PTHR33695:SF1">
    <property type="entry name" value="LIPOPROTEIN SIGNAL PEPTIDASE"/>
    <property type="match status" value="1"/>
</dbReference>